<dbReference type="RefSeq" id="WP_098453931.1">
    <property type="nucleotide sequence ID" value="NZ_PDJG01000001.1"/>
</dbReference>
<gene>
    <name evidence="1" type="ORF">ATL42_0420</name>
</gene>
<sequence length="163" mass="17320">MRLYLPATLDELDALHKGTMTVEPRRAHAATQSLAAALADEDVTDVEEVEFEAQLAAADDSVLAIAAKPSVAWLRVVLSVDVPDSLVRPSVPLAGEAPEDVPLSAVDVTERVTGVVVVCAHVDEPEAASDVQAVLGGDEDAMERLVERDLLWYDASELGAIPR</sequence>
<dbReference type="Proteomes" id="UP000225548">
    <property type="component" value="Unassembled WGS sequence"/>
</dbReference>
<evidence type="ECO:0000313" key="2">
    <source>
        <dbReference type="Proteomes" id="UP000225548"/>
    </source>
</evidence>
<keyword evidence="2" id="KW-1185">Reference proteome</keyword>
<evidence type="ECO:0000313" key="1">
    <source>
        <dbReference type="EMBL" id="PFG32580.1"/>
    </source>
</evidence>
<comment type="caution">
    <text evidence="1">The sequence shown here is derived from an EMBL/GenBank/DDBJ whole genome shotgun (WGS) entry which is preliminary data.</text>
</comment>
<dbReference type="OrthoDB" id="3253180at2"/>
<name>A0A2A9E304_9MICO</name>
<proteinExistence type="predicted"/>
<protein>
    <submittedName>
        <fullName evidence="1">Uncharacterized protein</fullName>
    </submittedName>
</protein>
<organism evidence="1 2">
    <name type="scientific">Sanguibacter antarcticus</name>
    <dbReference type="NCBI Taxonomy" id="372484"/>
    <lineage>
        <taxon>Bacteria</taxon>
        <taxon>Bacillati</taxon>
        <taxon>Actinomycetota</taxon>
        <taxon>Actinomycetes</taxon>
        <taxon>Micrococcales</taxon>
        <taxon>Sanguibacteraceae</taxon>
        <taxon>Sanguibacter</taxon>
    </lineage>
</organism>
<dbReference type="InterPro" id="IPR054206">
    <property type="entry name" value="DUF6912"/>
</dbReference>
<reference evidence="1 2" key="1">
    <citation type="submission" date="2017-10" db="EMBL/GenBank/DDBJ databases">
        <title>Sequencing the genomes of 1000 actinobacteria strains.</title>
        <authorList>
            <person name="Klenk H.-P."/>
        </authorList>
    </citation>
    <scope>NUCLEOTIDE SEQUENCE [LARGE SCALE GENOMIC DNA]</scope>
    <source>
        <strain evidence="1 2">DSM 18966</strain>
    </source>
</reference>
<dbReference type="AlphaFoldDB" id="A0A2A9E304"/>
<dbReference type="EMBL" id="PDJG01000001">
    <property type="protein sequence ID" value="PFG32580.1"/>
    <property type="molecule type" value="Genomic_DNA"/>
</dbReference>
<accession>A0A2A9E304</accession>
<dbReference type="Pfam" id="PF21853">
    <property type="entry name" value="DUF6912"/>
    <property type="match status" value="1"/>
</dbReference>